<reference evidence="9" key="1">
    <citation type="journal article" date="2020" name="Cell">
        <title>Large-Scale Comparative Analyses of Tick Genomes Elucidate Their Genetic Diversity and Vector Capacities.</title>
        <authorList>
            <consortium name="Tick Genome and Microbiome Consortium (TIGMIC)"/>
            <person name="Jia N."/>
            <person name="Wang J."/>
            <person name="Shi W."/>
            <person name="Du L."/>
            <person name="Sun Y."/>
            <person name="Zhan W."/>
            <person name="Jiang J.F."/>
            <person name="Wang Q."/>
            <person name="Zhang B."/>
            <person name="Ji P."/>
            <person name="Bell-Sakyi L."/>
            <person name="Cui X.M."/>
            <person name="Yuan T.T."/>
            <person name="Jiang B.G."/>
            <person name="Yang W.F."/>
            <person name="Lam T.T."/>
            <person name="Chang Q.C."/>
            <person name="Ding S.J."/>
            <person name="Wang X.J."/>
            <person name="Zhu J.G."/>
            <person name="Ruan X.D."/>
            <person name="Zhao L."/>
            <person name="Wei J.T."/>
            <person name="Ye R.Z."/>
            <person name="Que T.C."/>
            <person name="Du C.H."/>
            <person name="Zhou Y.H."/>
            <person name="Cheng J.X."/>
            <person name="Dai P.F."/>
            <person name="Guo W.B."/>
            <person name="Han X.H."/>
            <person name="Huang E.J."/>
            <person name="Li L.F."/>
            <person name="Wei W."/>
            <person name="Gao Y.C."/>
            <person name="Liu J.Z."/>
            <person name="Shao H.Z."/>
            <person name="Wang X."/>
            <person name="Wang C.C."/>
            <person name="Yang T.C."/>
            <person name="Huo Q.B."/>
            <person name="Li W."/>
            <person name="Chen H.Y."/>
            <person name="Chen S.E."/>
            <person name="Zhou L.G."/>
            <person name="Ni X.B."/>
            <person name="Tian J.H."/>
            <person name="Sheng Y."/>
            <person name="Liu T."/>
            <person name="Pan Y.S."/>
            <person name="Xia L.Y."/>
            <person name="Li J."/>
            <person name="Zhao F."/>
            <person name="Cao W.C."/>
        </authorList>
    </citation>
    <scope>NUCLEOTIDE SEQUENCE</scope>
    <source>
        <strain evidence="9">Rmic-2018</strain>
    </source>
</reference>
<dbReference type="VEuPathDB" id="VectorBase:LOC119168160"/>
<reference evidence="9" key="2">
    <citation type="submission" date="2021-09" db="EMBL/GenBank/DDBJ databases">
        <authorList>
            <person name="Jia N."/>
            <person name="Wang J."/>
            <person name="Shi W."/>
            <person name="Du L."/>
            <person name="Sun Y."/>
            <person name="Zhan W."/>
            <person name="Jiang J."/>
            <person name="Wang Q."/>
            <person name="Zhang B."/>
            <person name="Ji P."/>
            <person name="Sakyi L.B."/>
            <person name="Cui X."/>
            <person name="Yuan T."/>
            <person name="Jiang B."/>
            <person name="Yang W."/>
            <person name="Lam T.T.-Y."/>
            <person name="Chang Q."/>
            <person name="Ding S."/>
            <person name="Wang X."/>
            <person name="Zhu J."/>
            <person name="Ruan X."/>
            <person name="Zhao L."/>
            <person name="Wei J."/>
            <person name="Que T."/>
            <person name="Du C."/>
            <person name="Cheng J."/>
            <person name="Dai P."/>
            <person name="Han X."/>
            <person name="Huang E."/>
            <person name="Gao Y."/>
            <person name="Liu J."/>
            <person name="Shao H."/>
            <person name="Ye R."/>
            <person name="Li L."/>
            <person name="Wei W."/>
            <person name="Wang X."/>
            <person name="Wang C."/>
            <person name="Huo Q."/>
            <person name="Li W."/>
            <person name="Guo W."/>
            <person name="Chen H."/>
            <person name="Chen S."/>
            <person name="Zhou L."/>
            <person name="Zhou L."/>
            <person name="Ni X."/>
            <person name="Tian J."/>
            <person name="Zhou Y."/>
            <person name="Sheng Y."/>
            <person name="Liu T."/>
            <person name="Pan Y."/>
            <person name="Xia L."/>
            <person name="Li J."/>
            <person name="Zhao F."/>
            <person name="Cao W."/>
        </authorList>
    </citation>
    <scope>NUCLEOTIDE SEQUENCE</scope>
    <source>
        <strain evidence="9">Rmic-2018</strain>
        <tissue evidence="9">Larvae</tissue>
    </source>
</reference>
<dbReference type="InterPro" id="IPR042185">
    <property type="entry name" value="Serpin_sf_2"/>
</dbReference>
<dbReference type="AlphaFoldDB" id="A0A9J6CZ84"/>
<dbReference type="SMART" id="SM00093">
    <property type="entry name" value="SERPIN"/>
    <property type="match status" value="1"/>
</dbReference>
<protein>
    <recommendedName>
        <fullName evidence="8">Serpin domain-containing protein</fullName>
    </recommendedName>
</protein>
<dbReference type="CDD" id="cd00172">
    <property type="entry name" value="serpin"/>
    <property type="match status" value="1"/>
</dbReference>
<dbReference type="InterPro" id="IPR023795">
    <property type="entry name" value="Serpin_CS"/>
</dbReference>
<dbReference type="PANTHER" id="PTHR11461">
    <property type="entry name" value="SERINE PROTEASE INHIBITOR, SERPIN"/>
    <property type="match status" value="1"/>
</dbReference>
<evidence type="ECO:0000256" key="2">
    <source>
        <dbReference type="ARBA" id="ARBA00009500"/>
    </source>
</evidence>
<dbReference type="PROSITE" id="PS00284">
    <property type="entry name" value="SERPIN"/>
    <property type="match status" value="1"/>
</dbReference>
<gene>
    <name evidence="9" type="ORF">HPB51_027777</name>
</gene>
<comment type="similarity">
    <text evidence="2 7">Belongs to the serpin family.</text>
</comment>
<feature type="domain" description="Serpin" evidence="8">
    <location>
        <begin position="1"/>
        <end position="327"/>
    </location>
</feature>
<evidence type="ECO:0000259" key="8">
    <source>
        <dbReference type="SMART" id="SM00093"/>
    </source>
</evidence>
<comment type="caution">
    <text evidence="9">The sequence shown here is derived from an EMBL/GenBank/DDBJ whole genome shotgun (WGS) entry which is preliminary data.</text>
</comment>
<dbReference type="PANTHER" id="PTHR11461:SF211">
    <property type="entry name" value="GH10112P-RELATED"/>
    <property type="match status" value="1"/>
</dbReference>
<evidence type="ECO:0000256" key="3">
    <source>
        <dbReference type="ARBA" id="ARBA00022525"/>
    </source>
</evidence>
<keyword evidence="10" id="KW-1185">Reference proteome</keyword>
<dbReference type="Pfam" id="PF00079">
    <property type="entry name" value="Serpin"/>
    <property type="match status" value="1"/>
</dbReference>
<dbReference type="Gene3D" id="2.30.39.10">
    <property type="entry name" value="Alpha-1-antitrypsin, domain 1"/>
    <property type="match status" value="1"/>
</dbReference>
<dbReference type="Proteomes" id="UP000821866">
    <property type="component" value="Unassembled WGS sequence"/>
</dbReference>
<keyword evidence="3" id="KW-0964">Secreted</keyword>
<evidence type="ECO:0000256" key="1">
    <source>
        <dbReference type="ARBA" id="ARBA00004613"/>
    </source>
</evidence>
<dbReference type="InterPro" id="IPR000215">
    <property type="entry name" value="Serpin_fam"/>
</dbReference>
<dbReference type="InterPro" id="IPR042178">
    <property type="entry name" value="Serpin_sf_1"/>
</dbReference>
<evidence type="ECO:0000313" key="9">
    <source>
        <dbReference type="EMBL" id="KAH7963988.1"/>
    </source>
</evidence>
<dbReference type="InterPro" id="IPR036186">
    <property type="entry name" value="Serpin_sf"/>
</dbReference>
<evidence type="ECO:0000256" key="5">
    <source>
        <dbReference type="ARBA" id="ARBA00022900"/>
    </source>
</evidence>
<dbReference type="GO" id="GO:0005615">
    <property type="term" value="C:extracellular space"/>
    <property type="evidence" value="ECO:0007669"/>
    <property type="project" value="InterPro"/>
</dbReference>
<organism evidence="9 10">
    <name type="scientific">Rhipicephalus microplus</name>
    <name type="common">Cattle tick</name>
    <name type="synonym">Boophilus microplus</name>
    <dbReference type="NCBI Taxonomy" id="6941"/>
    <lineage>
        <taxon>Eukaryota</taxon>
        <taxon>Metazoa</taxon>
        <taxon>Ecdysozoa</taxon>
        <taxon>Arthropoda</taxon>
        <taxon>Chelicerata</taxon>
        <taxon>Arachnida</taxon>
        <taxon>Acari</taxon>
        <taxon>Parasitiformes</taxon>
        <taxon>Ixodida</taxon>
        <taxon>Ixodoidea</taxon>
        <taxon>Ixodidae</taxon>
        <taxon>Rhipicephalinae</taxon>
        <taxon>Rhipicephalus</taxon>
        <taxon>Boophilus</taxon>
    </lineage>
</organism>
<dbReference type="EMBL" id="JABSTU010004363">
    <property type="protein sequence ID" value="KAH7963988.1"/>
    <property type="molecule type" value="Genomic_DNA"/>
</dbReference>
<evidence type="ECO:0000256" key="7">
    <source>
        <dbReference type="RuleBase" id="RU000411"/>
    </source>
</evidence>
<keyword evidence="6" id="KW-0325">Glycoprotein</keyword>
<evidence type="ECO:0000256" key="6">
    <source>
        <dbReference type="ARBA" id="ARBA00023180"/>
    </source>
</evidence>
<proteinExistence type="inferred from homology"/>
<evidence type="ECO:0000313" key="10">
    <source>
        <dbReference type="Proteomes" id="UP000821866"/>
    </source>
</evidence>
<keyword evidence="5" id="KW-0722">Serine protease inhibitor</keyword>
<evidence type="ECO:0000256" key="4">
    <source>
        <dbReference type="ARBA" id="ARBA00022690"/>
    </source>
</evidence>
<dbReference type="SUPFAM" id="SSF56574">
    <property type="entry name" value="Serpins"/>
    <property type="match status" value="1"/>
</dbReference>
<dbReference type="Gene3D" id="3.30.497.10">
    <property type="entry name" value="Antithrombin, subunit I, domain 2"/>
    <property type="match status" value="1"/>
</dbReference>
<comment type="subcellular location">
    <subcellularLocation>
        <location evidence="1">Secreted</location>
    </subcellularLocation>
</comment>
<sequence length="327" mass="36216">MQEIASALRTPDDGHIHGLLATELARITTPAAGITFKTTCRLYKDQRCPIHESYATFLRDKYGKGIVHEVNFSGGYFELLDEINEWIVKETKGKIRGLLTSDGFGPKTQLEMVTVAYFDGAWQAPFQPTFTGPDDFHVDGHTVTRVDMMNQMHSFGISHCDQLQATALEMSHMGGKTSMVLILPDQMDGLSRLEENLTAQRLSDLLHGLRERPNVMVKMPKFSVVTCRGLRLALQDLGVRELFTLKADLSGIFKAASPALADIIHGAFLEVNEEGAEIPPPSTDEAVLGCGPGVGDITHFVVNHPFMFVVRPRQSNVFYLMGSVRRP</sequence>
<keyword evidence="4" id="KW-0646">Protease inhibitor</keyword>
<accession>A0A9J6CZ84</accession>
<dbReference type="InterPro" id="IPR023796">
    <property type="entry name" value="Serpin_dom"/>
</dbReference>
<name>A0A9J6CZ84_RHIMP</name>
<dbReference type="GO" id="GO:0004867">
    <property type="term" value="F:serine-type endopeptidase inhibitor activity"/>
    <property type="evidence" value="ECO:0007669"/>
    <property type="project" value="UniProtKB-KW"/>
</dbReference>